<proteinExistence type="inferred from homology"/>
<accession>A0A8J8B223</accession>
<evidence type="ECO:0000313" key="8">
    <source>
        <dbReference type="EMBL" id="MBR0598839.1"/>
    </source>
</evidence>
<dbReference type="InterPro" id="IPR011778">
    <property type="entry name" value="Hydantoinase/dihydroPyrase"/>
</dbReference>
<evidence type="ECO:0000259" key="6">
    <source>
        <dbReference type="Pfam" id="PF00449"/>
    </source>
</evidence>
<evidence type="ECO:0000313" key="9">
    <source>
        <dbReference type="Proteomes" id="UP000675664"/>
    </source>
</evidence>
<comment type="similarity">
    <text evidence="2">Belongs to the metallo-dependent hydrolases superfamily. Hydantoinase/dihydropyrimidinase family.</text>
</comment>
<dbReference type="Pfam" id="PF00449">
    <property type="entry name" value="Urease_alpha"/>
    <property type="match status" value="1"/>
</dbReference>
<dbReference type="InterPro" id="IPR032466">
    <property type="entry name" value="Metal_Hydrolase"/>
</dbReference>
<dbReference type="GO" id="GO:0004157">
    <property type="term" value="F:dihydropyrimidinase activity"/>
    <property type="evidence" value="ECO:0007669"/>
    <property type="project" value="UniProtKB-EC"/>
</dbReference>
<keyword evidence="4 8" id="KW-0378">Hydrolase</keyword>
<protein>
    <submittedName>
        <fullName evidence="8">Dihydropyrimidinase</fullName>
        <ecNumber evidence="8">3.5.2.2</ecNumber>
    </submittedName>
</protein>
<evidence type="ECO:0000256" key="2">
    <source>
        <dbReference type="ARBA" id="ARBA00008829"/>
    </source>
</evidence>
<comment type="PTM">
    <text evidence="5">Carbamylation allows a single lysine to coordinate two divalent metal cations.</text>
</comment>
<dbReference type="Pfam" id="PF01979">
    <property type="entry name" value="Amidohydro_1"/>
    <property type="match status" value="1"/>
</dbReference>
<organism evidence="8 9">
    <name type="scientific">Sinanaerobacter chloroacetimidivorans</name>
    <dbReference type="NCBI Taxonomy" id="2818044"/>
    <lineage>
        <taxon>Bacteria</taxon>
        <taxon>Bacillati</taxon>
        <taxon>Bacillota</taxon>
        <taxon>Clostridia</taxon>
        <taxon>Peptostreptococcales</taxon>
        <taxon>Anaerovoracaceae</taxon>
        <taxon>Sinanaerobacter</taxon>
    </lineage>
</organism>
<evidence type="ECO:0000256" key="4">
    <source>
        <dbReference type="ARBA" id="ARBA00022801"/>
    </source>
</evidence>
<dbReference type="GO" id="GO:0046872">
    <property type="term" value="F:metal ion binding"/>
    <property type="evidence" value="ECO:0007669"/>
    <property type="project" value="UniProtKB-KW"/>
</dbReference>
<gene>
    <name evidence="8" type="primary">hydA</name>
    <name evidence="8" type="ORF">KCX82_13190</name>
</gene>
<reference evidence="8" key="1">
    <citation type="submission" date="2021-04" db="EMBL/GenBank/DDBJ databases">
        <title>Sinoanaerobacter chloroacetimidivorans sp. nov., an obligate anaerobic bacterium isolated from anaerobic sludge.</title>
        <authorList>
            <person name="Bao Y."/>
        </authorList>
    </citation>
    <scope>NUCLEOTIDE SEQUENCE</scope>
    <source>
        <strain evidence="8">BAD-6</strain>
    </source>
</reference>
<dbReference type="SUPFAM" id="SSF51338">
    <property type="entry name" value="Composite domain of metallo-dependent hydrolases"/>
    <property type="match status" value="1"/>
</dbReference>
<dbReference type="PANTHER" id="PTHR11647:SF1">
    <property type="entry name" value="COLLAPSIN RESPONSE MEDIATOR PROTEIN"/>
    <property type="match status" value="1"/>
</dbReference>
<dbReference type="InterPro" id="IPR050378">
    <property type="entry name" value="Metallo-dep_Hydrolases_sf"/>
</dbReference>
<dbReference type="InterPro" id="IPR011612">
    <property type="entry name" value="Urease_alpha_N_dom"/>
</dbReference>
<dbReference type="CDD" id="cd01314">
    <property type="entry name" value="D-HYD"/>
    <property type="match status" value="1"/>
</dbReference>
<dbReference type="PANTHER" id="PTHR11647">
    <property type="entry name" value="HYDRANTOINASE/DIHYDROPYRIMIDINASE FAMILY MEMBER"/>
    <property type="match status" value="1"/>
</dbReference>
<dbReference type="RefSeq" id="WP_227018961.1">
    <property type="nucleotide sequence ID" value="NZ_JAGSND010000008.1"/>
</dbReference>
<feature type="domain" description="Amidohydrolase-related" evidence="7">
    <location>
        <begin position="61"/>
        <end position="433"/>
    </location>
</feature>
<evidence type="ECO:0000259" key="7">
    <source>
        <dbReference type="Pfam" id="PF01979"/>
    </source>
</evidence>
<evidence type="ECO:0000256" key="1">
    <source>
        <dbReference type="ARBA" id="ARBA00001947"/>
    </source>
</evidence>
<evidence type="ECO:0000256" key="5">
    <source>
        <dbReference type="PIRSR" id="PIRSR611778-50"/>
    </source>
</evidence>
<dbReference type="EC" id="3.5.2.2" evidence="8"/>
<dbReference type="EMBL" id="JAGSND010000008">
    <property type="protein sequence ID" value="MBR0598839.1"/>
    <property type="molecule type" value="Genomic_DNA"/>
</dbReference>
<dbReference type="FunFam" id="3.20.20.140:FF:000174">
    <property type="entry name" value="Dihydropyrimidinase-related protein 2"/>
    <property type="match status" value="1"/>
</dbReference>
<evidence type="ECO:0000256" key="3">
    <source>
        <dbReference type="ARBA" id="ARBA00022723"/>
    </source>
</evidence>
<dbReference type="Gene3D" id="2.30.40.10">
    <property type="entry name" value="Urease, subunit C, domain 1"/>
    <property type="match status" value="1"/>
</dbReference>
<name>A0A8J8B223_9FIRM</name>
<sequence>MQRRKKRRVLQLDLLIKNGTIVTADSTIKADLAVKDGKIMAIGQNLKPEKGTEVVDAKGKLVLPGAIDGHTHLAMPFGGTISTDDYYAGTRSAACGGTTTVFDFVLQGKGETMVDAIKRRDAIAAPDVAVDYSFHVGVCDVTTPELLDSMEDAVKYGVPSFKVFMVYDFGVDDGSFYQVLQKAAKIGALVGVHAENRDVNNVLVKQYLAEGKTDAWWHYMAKNEDVEGEADVRAINLAKMAGTSLYIVHLANKQGVEAVTKARDEGYPIFAETCPQYLYFTNEVYKRERGRDFVCSPPMKGKESQDAIWAGIKRGDIATVATDHCPFTQAEKDWGITTKDGKPGNFTTIPNGCAGIENMYPYMLSEANKGRISFNKAVELCATNPSKLFGLDHVKGDLLPGLDADIVIYDPKKNFTITNDAMHGDTDHTIWEGAKLKGYPVATYSRGNLVYKDGEFLGKKGDGKFIKCKPLKFTGPCL</sequence>
<feature type="modified residue" description="N6-carboxylysine" evidence="5">
    <location>
        <position position="162"/>
    </location>
</feature>
<dbReference type="SUPFAM" id="SSF51556">
    <property type="entry name" value="Metallo-dependent hydrolases"/>
    <property type="match status" value="1"/>
</dbReference>
<keyword evidence="3" id="KW-0479">Metal-binding</keyword>
<reference evidence="8" key="2">
    <citation type="submission" date="2021-04" db="EMBL/GenBank/DDBJ databases">
        <authorList>
            <person name="Liu J."/>
        </authorList>
    </citation>
    <scope>NUCLEOTIDE SEQUENCE</scope>
    <source>
        <strain evidence="8">BAD-6</strain>
    </source>
</reference>
<comment type="caution">
    <text evidence="8">The sequence shown here is derived from an EMBL/GenBank/DDBJ whole genome shotgun (WGS) entry which is preliminary data.</text>
</comment>
<dbReference type="Gene3D" id="3.20.20.140">
    <property type="entry name" value="Metal-dependent hydrolases"/>
    <property type="match status" value="1"/>
</dbReference>
<dbReference type="AlphaFoldDB" id="A0A8J8B223"/>
<dbReference type="Proteomes" id="UP000675664">
    <property type="component" value="Unassembled WGS sequence"/>
</dbReference>
<feature type="domain" description="Urease alpha-subunit N-terminal" evidence="6">
    <location>
        <begin position="5"/>
        <end position="54"/>
    </location>
</feature>
<keyword evidence="9" id="KW-1185">Reference proteome</keyword>
<dbReference type="GO" id="GO:0005737">
    <property type="term" value="C:cytoplasm"/>
    <property type="evidence" value="ECO:0007669"/>
    <property type="project" value="InterPro"/>
</dbReference>
<dbReference type="InterPro" id="IPR006680">
    <property type="entry name" value="Amidohydro-rel"/>
</dbReference>
<comment type="cofactor">
    <cofactor evidence="1">
        <name>Zn(2+)</name>
        <dbReference type="ChEBI" id="CHEBI:29105"/>
    </cofactor>
</comment>
<dbReference type="NCBIfam" id="TIGR02033">
    <property type="entry name" value="D-hydantoinase"/>
    <property type="match status" value="1"/>
</dbReference>
<dbReference type="InterPro" id="IPR011059">
    <property type="entry name" value="Metal-dep_hydrolase_composite"/>
</dbReference>